<reference evidence="8" key="1">
    <citation type="journal article" date="2020" name="PLoS Negl. Trop. Dis.">
        <title>High-quality nuclear genome for Sarcoptes scabiei-A critical resource for a neglected parasite.</title>
        <authorList>
            <person name="Korhonen P.K."/>
            <person name="Gasser R.B."/>
            <person name="Ma G."/>
            <person name="Wang T."/>
            <person name="Stroehlein A.J."/>
            <person name="Young N.D."/>
            <person name="Ang C.S."/>
            <person name="Fernando D.D."/>
            <person name="Lu H.C."/>
            <person name="Taylor S."/>
            <person name="Reynolds S.L."/>
            <person name="Mofiz E."/>
            <person name="Najaraj S.H."/>
            <person name="Gowda H."/>
            <person name="Madugundu A."/>
            <person name="Renuse S."/>
            <person name="Holt D."/>
            <person name="Pandey A."/>
            <person name="Papenfuss A.T."/>
            <person name="Fischer K."/>
        </authorList>
    </citation>
    <scope>NUCLEOTIDE SEQUENCE [LARGE SCALE GENOMIC DNA]</scope>
</reference>
<protein>
    <recommendedName>
        <fullName evidence="5">Alkyl transferase</fullName>
        <ecNumber evidence="5">2.5.1.-</ecNumber>
    </recommendedName>
</protein>
<keyword evidence="2 5" id="KW-0808">Transferase</keyword>
<sequence>MSTWFPETNRSWLERIVIKILSHGPMPKHVAFIMDGNRRYATKLNEEKSLGHSKGFDKLAEVLSWCRDFNITEATLFTFSIENFKRPKEEIDYLMNLFRRQAQKVLEEFSQIENHQICFRIYGKIDLLPDDVQKSLAKLVLETDRFDKFYLNICFAYTSREEITTAINDLRDCVQNQIIESSDINYNTLSNAMYSLGRDDPDILIRTSGEIRLSDFLLWQTSFTSIFFCDALWPEISIWNLFSAILRYQYCYESLKRSRQEYFKILEANDLEFCKKIFDEKQSRQKRLNGDAEYRRELESFETFLEERNLRIEKCRQYIKRKRFEALLKINANSSENGEVRLKKNS</sequence>
<accession>A0A834RDP8</accession>
<dbReference type="FunFam" id="3.40.1180.10:FF:000005">
    <property type="entry name" value="Alkyl transferase"/>
    <property type="match status" value="1"/>
</dbReference>
<dbReference type="GO" id="GO:0005783">
    <property type="term" value="C:endoplasmic reticulum"/>
    <property type="evidence" value="ECO:0007669"/>
    <property type="project" value="TreeGrafter"/>
</dbReference>
<proteinExistence type="inferred from homology"/>
<comment type="catalytic activity">
    <reaction evidence="4">
        <text>n isopentenyl diphosphate + (2E,6E)-farnesyl diphosphate = a di-trans,poly-cis-polyprenyl diphosphate + n diphosphate</text>
        <dbReference type="Rhea" id="RHEA:53008"/>
        <dbReference type="Rhea" id="RHEA-COMP:19494"/>
        <dbReference type="ChEBI" id="CHEBI:33019"/>
        <dbReference type="ChEBI" id="CHEBI:128769"/>
        <dbReference type="ChEBI" id="CHEBI:136960"/>
        <dbReference type="ChEBI" id="CHEBI:175763"/>
        <dbReference type="EC" id="2.5.1.87"/>
    </reaction>
</comment>
<organism evidence="6">
    <name type="scientific">Sarcoptes scabiei</name>
    <name type="common">Itch mite</name>
    <name type="synonym">Acarus scabiei</name>
    <dbReference type="NCBI Taxonomy" id="52283"/>
    <lineage>
        <taxon>Eukaryota</taxon>
        <taxon>Metazoa</taxon>
        <taxon>Ecdysozoa</taxon>
        <taxon>Arthropoda</taxon>
        <taxon>Chelicerata</taxon>
        <taxon>Arachnida</taxon>
        <taxon>Acari</taxon>
        <taxon>Acariformes</taxon>
        <taxon>Sarcoptiformes</taxon>
        <taxon>Astigmata</taxon>
        <taxon>Psoroptidia</taxon>
        <taxon>Sarcoptoidea</taxon>
        <taxon>Sarcoptidae</taxon>
        <taxon>Sarcoptinae</taxon>
        <taxon>Sarcoptes</taxon>
    </lineage>
</organism>
<dbReference type="EC" id="2.5.1.-" evidence="5"/>
<evidence type="ECO:0000256" key="5">
    <source>
        <dbReference type="RuleBase" id="RU363018"/>
    </source>
</evidence>
<name>A0A834RDP8_SARSC</name>
<evidence type="ECO:0000256" key="3">
    <source>
        <dbReference type="ARBA" id="ARBA00022842"/>
    </source>
</evidence>
<dbReference type="PANTHER" id="PTHR10291:SF43">
    <property type="entry name" value="DEHYDRODOLICHYL DIPHOSPHATE SYNTHASE COMPLEX SUBUNIT DHDDS"/>
    <property type="match status" value="1"/>
</dbReference>
<dbReference type="GO" id="GO:0045547">
    <property type="term" value="F:ditrans,polycis-polyprenyl diphosphate synthase [(2E,6E)-farnesyl diphosphate specific] activity"/>
    <property type="evidence" value="ECO:0007669"/>
    <property type="project" value="UniProtKB-EC"/>
</dbReference>
<evidence type="ECO:0000256" key="1">
    <source>
        <dbReference type="ARBA" id="ARBA00005432"/>
    </source>
</evidence>
<dbReference type="InterPro" id="IPR036424">
    <property type="entry name" value="UPP_synth-like_sf"/>
</dbReference>
<dbReference type="EMBL" id="WVUK01000058">
    <property type="protein sequence ID" value="KAF7491753.1"/>
    <property type="molecule type" value="Genomic_DNA"/>
</dbReference>
<dbReference type="EnsemblMetazoa" id="SSS_4997s_mrna">
    <property type="protein sequence ID" value="KAF7491753.1"/>
    <property type="gene ID" value="SSS_4997"/>
</dbReference>
<dbReference type="Proteomes" id="UP000070412">
    <property type="component" value="Unassembled WGS sequence"/>
</dbReference>
<dbReference type="SUPFAM" id="SSF64005">
    <property type="entry name" value="Undecaprenyl diphosphate synthase"/>
    <property type="match status" value="1"/>
</dbReference>
<evidence type="ECO:0000256" key="4">
    <source>
        <dbReference type="ARBA" id="ARBA00047353"/>
    </source>
</evidence>
<reference evidence="7" key="3">
    <citation type="submission" date="2022-06" db="UniProtKB">
        <authorList>
            <consortium name="EnsemblMetazoa"/>
        </authorList>
    </citation>
    <scope>IDENTIFICATION</scope>
</reference>
<evidence type="ECO:0000313" key="7">
    <source>
        <dbReference type="EnsemblMetazoa" id="KAF7491753.1"/>
    </source>
</evidence>
<gene>
    <name evidence="6" type="ORF">SSS_4997</name>
</gene>
<dbReference type="Pfam" id="PF01255">
    <property type="entry name" value="Prenyltransf"/>
    <property type="match status" value="1"/>
</dbReference>
<keyword evidence="8" id="KW-1185">Reference proteome</keyword>
<evidence type="ECO:0000313" key="6">
    <source>
        <dbReference type="EMBL" id="KAF7491753.1"/>
    </source>
</evidence>
<dbReference type="PROSITE" id="PS01066">
    <property type="entry name" value="UPP_SYNTHASE"/>
    <property type="match status" value="1"/>
</dbReference>
<dbReference type="GO" id="GO:0016094">
    <property type="term" value="P:polyprenol biosynthetic process"/>
    <property type="evidence" value="ECO:0007669"/>
    <property type="project" value="TreeGrafter"/>
</dbReference>
<dbReference type="InterPro" id="IPR018520">
    <property type="entry name" value="UPP_synth-like_CS"/>
</dbReference>
<dbReference type="OMA" id="FDRRDLW"/>
<dbReference type="Gene3D" id="3.40.1180.10">
    <property type="entry name" value="Decaprenyl diphosphate synthase-like"/>
    <property type="match status" value="1"/>
</dbReference>
<evidence type="ECO:0000256" key="2">
    <source>
        <dbReference type="ARBA" id="ARBA00022679"/>
    </source>
</evidence>
<keyword evidence="3" id="KW-0460">Magnesium</keyword>
<dbReference type="HAMAP" id="MF_01139">
    <property type="entry name" value="ISPT"/>
    <property type="match status" value="1"/>
</dbReference>
<dbReference type="AlphaFoldDB" id="A0A834RDP8"/>
<dbReference type="GO" id="GO:1904423">
    <property type="term" value="C:dehydrodolichyl diphosphate synthase complex"/>
    <property type="evidence" value="ECO:0007669"/>
    <property type="project" value="TreeGrafter"/>
</dbReference>
<comment type="similarity">
    <text evidence="1 5">Belongs to the UPP synthase family.</text>
</comment>
<evidence type="ECO:0000313" key="8">
    <source>
        <dbReference type="Proteomes" id="UP000070412"/>
    </source>
</evidence>
<dbReference type="InterPro" id="IPR001441">
    <property type="entry name" value="UPP_synth-like"/>
</dbReference>
<dbReference type="CDD" id="cd00475">
    <property type="entry name" value="Cis_IPPS"/>
    <property type="match status" value="1"/>
</dbReference>
<reference evidence="6" key="2">
    <citation type="submission" date="2020-01" db="EMBL/GenBank/DDBJ databases">
        <authorList>
            <person name="Korhonen P.K.K."/>
            <person name="Guangxu M.G."/>
            <person name="Wang T.W."/>
            <person name="Stroehlein A.J.S."/>
            <person name="Young N.D."/>
            <person name="Ang C.-S.A."/>
            <person name="Fernando D.W.F."/>
            <person name="Lu H.L."/>
            <person name="Taylor S.T."/>
            <person name="Ehtesham M.E.M."/>
            <person name="Najaraj S.H.N."/>
            <person name="Harsha G.H.G."/>
            <person name="Madugundu A.M."/>
            <person name="Renuse S.R."/>
            <person name="Holt D.H."/>
            <person name="Pandey A.P."/>
            <person name="Papenfuss A.P."/>
            <person name="Gasser R.B.G."/>
            <person name="Fischer K.F."/>
        </authorList>
    </citation>
    <scope>NUCLEOTIDE SEQUENCE</scope>
    <source>
        <strain evidence="6">SSS_KF_BRIS2020</strain>
    </source>
</reference>
<dbReference type="PANTHER" id="PTHR10291">
    <property type="entry name" value="DEHYDRODOLICHYL DIPHOSPHATE SYNTHASE FAMILY MEMBER"/>
    <property type="match status" value="1"/>
</dbReference>
<dbReference type="NCBIfam" id="TIGR00055">
    <property type="entry name" value="uppS"/>
    <property type="match status" value="1"/>
</dbReference>
<dbReference type="OrthoDB" id="4173905at2759"/>